<dbReference type="InterPro" id="IPR050134">
    <property type="entry name" value="NAD-dep_sirtuin_deacylases"/>
</dbReference>
<dbReference type="AlphaFoldDB" id="A0A2T6ZGW0"/>
<evidence type="ECO:0000259" key="6">
    <source>
        <dbReference type="PROSITE" id="PS50305"/>
    </source>
</evidence>
<dbReference type="GO" id="GO:0005634">
    <property type="term" value="C:nucleus"/>
    <property type="evidence" value="ECO:0007669"/>
    <property type="project" value="TreeGrafter"/>
</dbReference>
<evidence type="ECO:0000256" key="2">
    <source>
        <dbReference type="ARBA" id="ARBA00022679"/>
    </source>
</evidence>
<feature type="binding site" evidence="4">
    <location>
        <position position="202"/>
    </location>
    <ligand>
        <name>Zn(2+)</name>
        <dbReference type="ChEBI" id="CHEBI:29105"/>
    </ligand>
</feature>
<dbReference type="STRING" id="42251.A0A2T6ZGW0"/>
<sequence>MTIVTVTSEDPRLIQEIADGIARSKRAVVITGAGISTNCGIPDFRSEEGLYNLVKSRYPDIVVKGKDLFDSVVFGNPASIKVFYTFIAQLRDSILAVKETSPTHKFIRTLCENGRLLRCYTQNIDGLEEREGMTTNLALGKGKRKRPSAENSDIPDTEEEKGCQVVQLHGDLNLLRCMQCQALCKYDKVKVETLRDGEAPDCPDCVGMDETRRQSGKRGTRIGSLRPNIVLYGEEHPLAEKIGTLTAADLRSNPDYLIILGTSLKVHGLRTIVKAMAQAVHARKGKVIYVNKTAASFSLWKDVIDFHVEMDCDRFVKILKGNHPEIWMKQTKVDKLIKLALMKNAPEDKENLAARPKAKVKRAGVRKPLIQKVTNGEVQKKRKAGDSGGTIKGQPTPVKKTRVRDTKKASSRSGRGQLAKANITKPAKPSVTGSAKESQDGGRPAKRLKVAEPIRKSKGDLKDTKTSGSVVVKITCQPSPPTTSGSRIEKRCPSDPPFLVAFGHPSVPSTPSRSRKSKWENIVPFIRLNTPERSCSPSPSAGFSVEILSPRKTNHFLDRPKALKSEPKEDLAIQGPNLRRSTRARRNTIL</sequence>
<dbReference type="Gene3D" id="3.40.50.1220">
    <property type="entry name" value="TPP-binding domain"/>
    <property type="match status" value="1"/>
</dbReference>
<dbReference type="InterPro" id="IPR029035">
    <property type="entry name" value="DHS-like_NAD/FAD-binding_dom"/>
</dbReference>
<keyword evidence="2" id="KW-0808">Transferase</keyword>
<feature type="binding site" evidence="4">
    <location>
        <position position="177"/>
    </location>
    <ligand>
        <name>Zn(2+)</name>
        <dbReference type="ChEBI" id="CHEBI:29105"/>
    </ligand>
</feature>
<evidence type="ECO:0000256" key="1">
    <source>
        <dbReference type="ARBA" id="ARBA00006924"/>
    </source>
</evidence>
<dbReference type="Proteomes" id="UP000244722">
    <property type="component" value="Unassembled WGS sequence"/>
</dbReference>
<feature type="region of interest" description="Disordered" evidence="5">
    <location>
        <begin position="350"/>
        <end position="466"/>
    </location>
</feature>
<dbReference type="PROSITE" id="PS50305">
    <property type="entry name" value="SIRTUIN"/>
    <property type="match status" value="1"/>
</dbReference>
<evidence type="ECO:0000256" key="5">
    <source>
        <dbReference type="SAM" id="MobiDB-lite"/>
    </source>
</evidence>
<dbReference type="GO" id="GO:0046872">
    <property type="term" value="F:metal ion binding"/>
    <property type="evidence" value="ECO:0007669"/>
    <property type="project" value="UniProtKB-KW"/>
</dbReference>
<comment type="caution">
    <text evidence="7">The sequence shown here is derived from an EMBL/GenBank/DDBJ whole genome shotgun (WGS) entry which is preliminary data.</text>
</comment>
<dbReference type="InterPro" id="IPR003000">
    <property type="entry name" value="Sirtuin"/>
</dbReference>
<feature type="region of interest" description="Disordered" evidence="5">
    <location>
        <begin position="139"/>
        <end position="160"/>
    </location>
</feature>
<keyword evidence="8" id="KW-1185">Reference proteome</keyword>
<dbReference type="InterPro" id="IPR026590">
    <property type="entry name" value="Ssirtuin_cat_dom"/>
</dbReference>
<dbReference type="SUPFAM" id="SSF52467">
    <property type="entry name" value="DHS-like NAD/FAD-binding domain"/>
    <property type="match status" value="1"/>
</dbReference>
<dbReference type="Pfam" id="PF02146">
    <property type="entry name" value="SIR2"/>
    <property type="match status" value="2"/>
</dbReference>
<evidence type="ECO:0000256" key="3">
    <source>
        <dbReference type="ARBA" id="ARBA00023027"/>
    </source>
</evidence>
<evidence type="ECO:0000313" key="8">
    <source>
        <dbReference type="Proteomes" id="UP000244722"/>
    </source>
</evidence>
<feature type="domain" description="Deacetylase sirtuin-type" evidence="6">
    <location>
        <begin position="7"/>
        <end position="322"/>
    </location>
</feature>
<name>A0A2T6ZGW0_TUBBO</name>
<feature type="compositionally biased region" description="Basic residues" evidence="5">
    <location>
        <begin position="356"/>
        <end position="365"/>
    </location>
</feature>
<protein>
    <submittedName>
        <fullName evidence="7">DHS-like NAD/FAD-binding domain-containing protein</fullName>
    </submittedName>
</protein>
<dbReference type="PANTHER" id="PTHR11085">
    <property type="entry name" value="NAD-DEPENDENT PROTEIN DEACYLASE SIRTUIN-5, MITOCHONDRIAL-RELATED"/>
    <property type="match status" value="1"/>
</dbReference>
<evidence type="ECO:0000256" key="4">
    <source>
        <dbReference type="PROSITE-ProRule" id="PRU00236"/>
    </source>
</evidence>
<feature type="compositionally biased region" description="Basic and acidic residues" evidence="5">
    <location>
        <begin position="449"/>
        <end position="465"/>
    </location>
</feature>
<keyword evidence="3" id="KW-0520">NAD</keyword>
<reference evidence="7 8" key="1">
    <citation type="submission" date="2017-04" db="EMBL/GenBank/DDBJ databases">
        <title>Draft genome sequence of Tuber borchii Vittad., a whitish edible truffle.</title>
        <authorList>
            <consortium name="DOE Joint Genome Institute"/>
            <person name="Murat C."/>
            <person name="Kuo A."/>
            <person name="Barry K.W."/>
            <person name="Clum A."/>
            <person name="Dockter R.B."/>
            <person name="Fauchery L."/>
            <person name="Iotti M."/>
            <person name="Kohler A."/>
            <person name="Labutti K."/>
            <person name="Lindquist E.A."/>
            <person name="Lipzen A."/>
            <person name="Ohm R.A."/>
            <person name="Wang M."/>
            <person name="Grigoriev I.V."/>
            <person name="Zambonelli A."/>
            <person name="Martin F.M."/>
        </authorList>
    </citation>
    <scope>NUCLEOTIDE SEQUENCE [LARGE SCALE GENOMIC DNA]</scope>
    <source>
        <strain evidence="7 8">Tbo3840</strain>
    </source>
</reference>
<feature type="binding site" evidence="4">
    <location>
        <position position="180"/>
    </location>
    <ligand>
        <name>Zn(2+)</name>
        <dbReference type="ChEBI" id="CHEBI:29105"/>
    </ligand>
</feature>
<comment type="similarity">
    <text evidence="1">Belongs to the sirtuin family. Class I subfamily.</text>
</comment>
<gene>
    <name evidence="7" type="ORF">B9Z19DRAFT_1032618</name>
</gene>
<feature type="active site" description="Proton acceptor" evidence="4">
    <location>
        <position position="169"/>
    </location>
</feature>
<keyword evidence="4" id="KW-0862">Zinc</keyword>
<accession>A0A2T6ZGW0</accession>
<dbReference type="Gene3D" id="3.30.1600.10">
    <property type="entry name" value="SIR2/SIRT2 'Small Domain"/>
    <property type="match status" value="1"/>
</dbReference>
<proteinExistence type="inferred from homology"/>
<dbReference type="GO" id="GO:0070403">
    <property type="term" value="F:NAD+ binding"/>
    <property type="evidence" value="ECO:0007669"/>
    <property type="project" value="InterPro"/>
</dbReference>
<dbReference type="PANTHER" id="PTHR11085:SF8">
    <property type="entry name" value="NAD-DEPENDENT HISTONE DEACETYLASE HST3"/>
    <property type="match status" value="1"/>
</dbReference>
<dbReference type="InterPro" id="IPR026591">
    <property type="entry name" value="Sirtuin_cat_small_dom_sf"/>
</dbReference>
<organism evidence="7 8">
    <name type="scientific">Tuber borchii</name>
    <name type="common">White truffle</name>
    <dbReference type="NCBI Taxonomy" id="42251"/>
    <lineage>
        <taxon>Eukaryota</taxon>
        <taxon>Fungi</taxon>
        <taxon>Dikarya</taxon>
        <taxon>Ascomycota</taxon>
        <taxon>Pezizomycotina</taxon>
        <taxon>Pezizomycetes</taxon>
        <taxon>Pezizales</taxon>
        <taxon>Tuberaceae</taxon>
        <taxon>Tuber</taxon>
    </lineage>
</organism>
<dbReference type="EMBL" id="NESQ01000283">
    <property type="protein sequence ID" value="PUU74644.1"/>
    <property type="molecule type" value="Genomic_DNA"/>
</dbReference>
<dbReference type="OrthoDB" id="2919105at2759"/>
<evidence type="ECO:0000313" key="7">
    <source>
        <dbReference type="EMBL" id="PUU74644.1"/>
    </source>
</evidence>
<keyword evidence="4" id="KW-0479">Metal-binding</keyword>
<feature type="binding site" evidence="4">
    <location>
        <position position="205"/>
    </location>
    <ligand>
        <name>Zn(2+)</name>
        <dbReference type="ChEBI" id="CHEBI:29105"/>
    </ligand>
</feature>
<dbReference type="GO" id="GO:0017136">
    <property type="term" value="F:histone deacetylase activity, NAD-dependent"/>
    <property type="evidence" value="ECO:0007669"/>
    <property type="project" value="TreeGrafter"/>
</dbReference>